<protein>
    <recommendedName>
        <fullName evidence="13">3-isopropylmalate dehydrogenase</fullName>
        <ecNumber evidence="13">1.1.1.85</ecNumber>
    </recommendedName>
    <alternativeName>
        <fullName evidence="13">3-IPM-DH</fullName>
    </alternativeName>
    <alternativeName>
        <fullName evidence="13">Beta-IPM dehydrogenase</fullName>
        <shortName evidence="13">IMDH</shortName>
    </alternativeName>
</protein>
<name>A0ABT3AWK7_9CYAN</name>
<keyword evidence="13" id="KW-0464">Manganese</keyword>
<keyword evidence="12 13" id="KW-0100">Branched-chain amino acid biosynthesis</keyword>
<dbReference type="EC" id="1.1.1.85" evidence="13"/>
<dbReference type="PROSITE" id="PS00470">
    <property type="entry name" value="IDH_IMDH"/>
    <property type="match status" value="1"/>
</dbReference>
<accession>A0ABT3AWK7</accession>
<feature type="binding site" evidence="13">
    <location>
        <position position="136"/>
    </location>
    <ligand>
        <name>substrate</name>
    </ligand>
</feature>
<dbReference type="PANTHER" id="PTHR42979:SF1">
    <property type="entry name" value="3-ISOPROPYLMALATE DEHYDROGENASE"/>
    <property type="match status" value="1"/>
</dbReference>
<evidence type="ECO:0000256" key="4">
    <source>
        <dbReference type="ARBA" id="ARBA00008319"/>
    </source>
</evidence>
<evidence type="ECO:0000256" key="3">
    <source>
        <dbReference type="ARBA" id="ARBA00004762"/>
    </source>
</evidence>
<evidence type="ECO:0000256" key="9">
    <source>
        <dbReference type="ARBA" id="ARBA00022842"/>
    </source>
</evidence>
<evidence type="ECO:0000256" key="6">
    <source>
        <dbReference type="ARBA" id="ARBA00022430"/>
    </source>
</evidence>
<feature type="binding site" evidence="13">
    <location>
        <position position="98"/>
    </location>
    <ligand>
        <name>substrate</name>
    </ligand>
</feature>
<comment type="similarity">
    <text evidence="4 13">Belongs to the isocitrate and isopropylmalate dehydrogenases family. LeuB type 1 subfamily.</text>
</comment>
<comment type="cofactor">
    <cofactor evidence="13 14">
        <name>Mg(2+)</name>
        <dbReference type="ChEBI" id="CHEBI:18420"/>
    </cofactor>
    <cofactor evidence="13 14">
        <name>Mn(2+)</name>
        <dbReference type="ChEBI" id="CHEBI:29035"/>
    </cofactor>
    <text evidence="13 14">Binds 1 Mg(2+) or Mn(2+) ion per subunit.</text>
</comment>
<reference evidence="16 17" key="1">
    <citation type="submission" date="2022-10" db="EMBL/GenBank/DDBJ databases">
        <title>Identification of biosynthetic pathway for the production of the potent trypsin inhibitor radiosumin.</title>
        <authorList>
            <person name="Fewer D.P."/>
            <person name="Delbaje E."/>
            <person name="Ouyang X."/>
            <person name="Agostino P.D."/>
            <person name="Wahlsten M."/>
            <person name="Jokela J."/>
            <person name="Permi P."/>
            <person name="Haapaniemi E."/>
            <person name="Koistinen H."/>
        </authorList>
    </citation>
    <scope>NUCLEOTIDE SEQUENCE [LARGE SCALE GENOMIC DNA]</scope>
    <source>
        <strain evidence="16 17">NIES-515</strain>
    </source>
</reference>
<feature type="site" description="Important for catalysis" evidence="13">
    <location>
        <position position="194"/>
    </location>
</feature>
<dbReference type="HAMAP" id="MF_01033">
    <property type="entry name" value="LeuB_type1"/>
    <property type="match status" value="1"/>
</dbReference>
<feature type="binding site" evidence="13">
    <location>
        <position position="108"/>
    </location>
    <ligand>
        <name>substrate</name>
    </ligand>
</feature>
<evidence type="ECO:0000256" key="11">
    <source>
        <dbReference type="ARBA" id="ARBA00023027"/>
    </source>
</evidence>
<evidence type="ECO:0000259" key="15">
    <source>
        <dbReference type="SMART" id="SM01329"/>
    </source>
</evidence>
<dbReference type="Pfam" id="PF00180">
    <property type="entry name" value="Iso_dh"/>
    <property type="match status" value="1"/>
</dbReference>
<dbReference type="EMBL" id="JAOWRF010000123">
    <property type="protein sequence ID" value="MCV3213511.1"/>
    <property type="molecule type" value="Genomic_DNA"/>
</dbReference>
<comment type="cofactor">
    <cofactor evidence="2">
        <name>Mn(2+)</name>
        <dbReference type="ChEBI" id="CHEBI:29035"/>
    </cofactor>
</comment>
<evidence type="ECO:0000256" key="7">
    <source>
        <dbReference type="ARBA" id="ARBA00022605"/>
    </source>
</evidence>
<comment type="pathway">
    <text evidence="3 13 14">Amino-acid biosynthesis; L-leucine biosynthesis; L-leucine from 3-methyl-2-oxobutanoate: step 3/4.</text>
</comment>
<evidence type="ECO:0000256" key="2">
    <source>
        <dbReference type="ARBA" id="ARBA00001936"/>
    </source>
</evidence>
<keyword evidence="7 13" id="KW-0028">Amino-acid biosynthesis</keyword>
<comment type="caution">
    <text evidence="16">The sequence shown here is derived from an EMBL/GenBank/DDBJ whole genome shotgun (WGS) entry which is preliminary data.</text>
</comment>
<dbReference type="NCBIfam" id="TIGR00169">
    <property type="entry name" value="leuB"/>
    <property type="match status" value="1"/>
</dbReference>
<feature type="binding site" evidence="13">
    <location>
        <position position="226"/>
    </location>
    <ligand>
        <name>Mg(2+)</name>
        <dbReference type="ChEBI" id="CHEBI:18420"/>
    </ligand>
</feature>
<dbReference type="SUPFAM" id="SSF53659">
    <property type="entry name" value="Isocitrate/Isopropylmalate dehydrogenase-like"/>
    <property type="match status" value="1"/>
</dbReference>
<gene>
    <name evidence="13 16" type="primary">leuB</name>
    <name evidence="16" type="ORF">OGM63_08225</name>
</gene>
<feature type="binding site" evidence="13">
    <location>
        <begin position="78"/>
        <end position="91"/>
    </location>
    <ligand>
        <name>NAD(+)</name>
        <dbReference type="ChEBI" id="CHEBI:57540"/>
    </ligand>
</feature>
<comment type="catalytic activity">
    <reaction evidence="1 13 14">
        <text>(2R,3S)-3-isopropylmalate + NAD(+) = 4-methyl-2-oxopentanoate + CO2 + NADH</text>
        <dbReference type="Rhea" id="RHEA:32271"/>
        <dbReference type="ChEBI" id="CHEBI:16526"/>
        <dbReference type="ChEBI" id="CHEBI:17865"/>
        <dbReference type="ChEBI" id="CHEBI:35121"/>
        <dbReference type="ChEBI" id="CHEBI:57540"/>
        <dbReference type="ChEBI" id="CHEBI:57945"/>
        <dbReference type="EC" id="1.1.1.85"/>
    </reaction>
</comment>
<organism evidence="16 17">
    <name type="scientific">Plectonema radiosum NIES-515</name>
    <dbReference type="NCBI Taxonomy" id="2986073"/>
    <lineage>
        <taxon>Bacteria</taxon>
        <taxon>Bacillati</taxon>
        <taxon>Cyanobacteriota</taxon>
        <taxon>Cyanophyceae</taxon>
        <taxon>Oscillatoriophycideae</taxon>
        <taxon>Oscillatoriales</taxon>
        <taxon>Microcoleaceae</taxon>
        <taxon>Plectonema</taxon>
    </lineage>
</organism>
<keyword evidence="11 13" id="KW-0520">NAD</keyword>
<feature type="site" description="Important for catalysis" evidence="13">
    <location>
        <position position="143"/>
    </location>
</feature>
<keyword evidence="13" id="KW-0963">Cytoplasm</keyword>
<evidence type="ECO:0000256" key="12">
    <source>
        <dbReference type="ARBA" id="ARBA00023304"/>
    </source>
</evidence>
<dbReference type="InterPro" id="IPR019818">
    <property type="entry name" value="IsoCit/isopropylmalate_DH_CS"/>
</dbReference>
<feature type="binding site" evidence="13">
    <location>
        <begin position="284"/>
        <end position="296"/>
    </location>
    <ligand>
        <name>NAD(+)</name>
        <dbReference type="ChEBI" id="CHEBI:57540"/>
    </ligand>
</feature>
<feature type="binding site" evidence="13">
    <location>
        <position position="226"/>
    </location>
    <ligand>
        <name>substrate</name>
    </ligand>
</feature>
<keyword evidence="8 13" id="KW-0479">Metal-binding</keyword>
<evidence type="ECO:0000313" key="17">
    <source>
        <dbReference type="Proteomes" id="UP001526143"/>
    </source>
</evidence>
<dbReference type="InterPro" id="IPR024084">
    <property type="entry name" value="IsoPropMal-DH-like_dom"/>
</dbReference>
<comment type="subcellular location">
    <subcellularLocation>
        <location evidence="13">Cytoplasm</location>
    </subcellularLocation>
</comment>
<evidence type="ECO:0000256" key="8">
    <source>
        <dbReference type="ARBA" id="ARBA00022723"/>
    </source>
</evidence>
<dbReference type="RefSeq" id="WP_263745027.1">
    <property type="nucleotide sequence ID" value="NZ_JAOWRF010000123.1"/>
</dbReference>
<evidence type="ECO:0000256" key="13">
    <source>
        <dbReference type="HAMAP-Rule" id="MF_01033"/>
    </source>
</evidence>
<keyword evidence="10 13" id="KW-0560">Oxidoreductase</keyword>
<proteinExistence type="inferred from homology"/>
<keyword evidence="17" id="KW-1185">Reference proteome</keyword>
<evidence type="ECO:0000256" key="1">
    <source>
        <dbReference type="ARBA" id="ARBA00000624"/>
    </source>
</evidence>
<evidence type="ECO:0000313" key="16">
    <source>
        <dbReference type="EMBL" id="MCV3213511.1"/>
    </source>
</evidence>
<feature type="domain" description="Isopropylmalate dehydrogenase-like" evidence="15">
    <location>
        <begin position="6"/>
        <end position="355"/>
    </location>
</feature>
<evidence type="ECO:0000256" key="10">
    <source>
        <dbReference type="ARBA" id="ARBA00023002"/>
    </source>
</evidence>
<evidence type="ECO:0000256" key="14">
    <source>
        <dbReference type="RuleBase" id="RU004445"/>
    </source>
</evidence>
<keyword evidence="6 13" id="KW-0432">Leucine biosynthesis</keyword>
<sequence length="365" mass="39137">MTQNYRITLLPGDGIGPEIINVAVDVLKIVGKQFDLQFEFQQALMGGAAIDATGVPLPDDTLEMCRNSDAVLLAAVGGYKWDSLPSNLRPEAGLLGLRAGLGLFANLRPAKIIPQLIDASTLKKEVVEGVDIMVVRELTGGIYFGKPKGIFETETGEKRGVNTMVYSESEIERIGRVAFETARKRGGKLCSVDKSNVLEVSQLWRDRITSLSQEYPDIELSHMYVDAAAMQLVRAPKQFDTIVTGNLFGDILSDAAAMLTGSIGMLPSASLGDKGPGVFEPVHGSAPDIAGQDKANPLAQVLSAAMMLRYGLNQSAAADKIENAVLQVLESCDRTGDIMSPGMNLLGCHSMGKTLIQALELEVRD</sequence>
<dbReference type="Proteomes" id="UP001526143">
    <property type="component" value="Unassembled WGS sequence"/>
</dbReference>
<evidence type="ECO:0000256" key="5">
    <source>
        <dbReference type="ARBA" id="ARBA00011738"/>
    </source>
</evidence>
<comment type="subunit">
    <text evidence="5 13 14">Homodimer.</text>
</comment>
<feature type="binding site" evidence="13">
    <location>
        <position position="254"/>
    </location>
    <ligand>
        <name>Mg(2+)</name>
        <dbReference type="ChEBI" id="CHEBI:18420"/>
    </ligand>
</feature>
<dbReference type="PANTHER" id="PTHR42979">
    <property type="entry name" value="3-ISOPROPYLMALATE DEHYDROGENASE"/>
    <property type="match status" value="1"/>
</dbReference>
<comment type="function">
    <text evidence="13 14">Catalyzes the oxidation of 3-carboxy-2-hydroxy-4-methylpentanoate (3-isopropylmalate) to 3-carboxy-4-methyl-2-oxopentanoate. The product decarboxylates to 4-methyl-2 oxopentanoate.</text>
</comment>
<keyword evidence="9 13" id="KW-0460">Magnesium</keyword>
<dbReference type="GO" id="GO:0003862">
    <property type="term" value="F:3-isopropylmalate dehydrogenase activity"/>
    <property type="evidence" value="ECO:0007669"/>
    <property type="project" value="UniProtKB-EC"/>
</dbReference>
<feature type="binding site" evidence="13">
    <location>
        <position position="250"/>
    </location>
    <ligand>
        <name>Mg(2+)</name>
        <dbReference type="ChEBI" id="CHEBI:18420"/>
    </ligand>
</feature>
<dbReference type="SMART" id="SM01329">
    <property type="entry name" value="Iso_dh"/>
    <property type="match status" value="1"/>
</dbReference>
<dbReference type="InterPro" id="IPR004429">
    <property type="entry name" value="Isopropylmalate_DH"/>
</dbReference>
<dbReference type="Gene3D" id="3.40.718.10">
    <property type="entry name" value="Isopropylmalate Dehydrogenase"/>
    <property type="match status" value="1"/>
</dbReference>